<evidence type="ECO:0000313" key="3">
    <source>
        <dbReference type="Proteomes" id="UP000335636"/>
    </source>
</evidence>
<keyword evidence="3" id="KW-1185">Reference proteome</keyword>
<feature type="compositionally biased region" description="Basic and acidic residues" evidence="1">
    <location>
        <begin position="21"/>
        <end position="36"/>
    </location>
</feature>
<organism evidence="2 3">
    <name type="scientific">Marmota monax</name>
    <name type="common">Woodchuck</name>
    <dbReference type="NCBI Taxonomy" id="9995"/>
    <lineage>
        <taxon>Eukaryota</taxon>
        <taxon>Metazoa</taxon>
        <taxon>Chordata</taxon>
        <taxon>Craniata</taxon>
        <taxon>Vertebrata</taxon>
        <taxon>Euteleostomi</taxon>
        <taxon>Mammalia</taxon>
        <taxon>Eutheria</taxon>
        <taxon>Euarchontoglires</taxon>
        <taxon>Glires</taxon>
        <taxon>Rodentia</taxon>
        <taxon>Sciuromorpha</taxon>
        <taxon>Sciuridae</taxon>
        <taxon>Xerinae</taxon>
        <taxon>Marmotini</taxon>
        <taxon>Marmota</taxon>
    </lineage>
</organism>
<name>A0A5E4A804_MARMO</name>
<dbReference type="Proteomes" id="UP000335636">
    <property type="component" value="Unassembled WGS sequence"/>
</dbReference>
<feature type="region of interest" description="Disordered" evidence="1">
    <location>
        <begin position="1"/>
        <end position="98"/>
    </location>
</feature>
<sequence>MLHLQEWEHTGFTLRGPGEAAEARPADTERASERAGGRVPASAGRQLGHLPALGQTRSHYPTPSPPPPRPPDVTSPPRGVGPSARVRRGRAQEAPPIRRFRCDSRRCRGWGEAAPEV</sequence>
<dbReference type="EMBL" id="CABDUW010000028">
    <property type="protein sequence ID" value="VTJ53393.1"/>
    <property type="molecule type" value="Genomic_DNA"/>
</dbReference>
<evidence type="ECO:0000313" key="2">
    <source>
        <dbReference type="EMBL" id="VTJ53393.1"/>
    </source>
</evidence>
<dbReference type="AlphaFoldDB" id="A0A5E4A804"/>
<feature type="compositionally biased region" description="Pro residues" evidence="1">
    <location>
        <begin position="62"/>
        <end position="74"/>
    </location>
</feature>
<gene>
    <name evidence="2" type="ORF">MONAX_5E041827</name>
</gene>
<proteinExistence type="predicted"/>
<comment type="caution">
    <text evidence="2">The sequence shown here is derived from an EMBL/GenBank/DDBJ whole genome shotgun (WGS) entry which is preliminary data.</text>
</comment>
<protein>
    <submittedName>
        <fullName evidence="2">Uncharacterized protein</fullName>
    </submittedName>
</protein>
<evidence type="ECO:0000256" key="1">
    <source>
        <dbReference type="SAM" id="MobiDB-lite"/>
    </source>
</evidence>
<reference evidence="2" key="1">
    <citation type="submission" date="2019-04" db="EMBL/GenBank/DDBJ databases">
        <authorList>
            <person name="Alioto T."/>
            <person name="Alioto T."/>
        </authorList>
    </citation>
    <scope>NUCLEOTIDE SEQUENCE [LARGE SCALE GENOMIC DNA]</scope>
</reference>
<accession>A0A5E4A804</accession>